<dbReference type="Pfam" id="PF23807">
    <property type="entry name" value="RHH_10"/>
    <property type="match status" value="1"/>
</dbReference>
<dbReference type="Gene3D" id="1.10.1220.10">
    <property type="entry name" value="Met repressor-like"/>
    <property type="match status" value="1"/>
</dbReference>
<accession>A0AAW9SLY1</accession>
<comment type="caution">
    <text evidence="2">The sequence shown here is derived from an EMBL/GenBank/DDBJ whole genome shotgun (WGS) entry which is preliminary data.</text>
</comment>
<proteinExistence type="predicted"/>
<dbReference type="AlphaFoldDB" id="A0AAW9SLY1"/>
<evidence type="ECO:0000256" key="1">
    <source>
        <dbReference type="SAM" id="MobiDB-lite"/>
    </source>
</evidence>
<dbReference type="InterPro" id="IPR013321">
    <property type="entry name" value="Arc_rbn_hlx_hlx"/>
</dbReference>
<name>A0AAW9SLY1_CORAY</name>
<dbReference type="GO" id="GO:0006355">
    <property type="term" value="P:regulation of DNA-templated transcription"/>
    <property type="evidence" value="ECO:0007669"/>
    <property type="project" value="InterPro"/>
</dbReference>
<dbReference type="Proteomes" id="UP001223646">
    <property type="component" value="Unassembled WGS sequence"/>
</dbReference>
<evidence type="ECO:0000313" key="3">
    <source>
        <dbReference type="Proteomes" id="UP001223646"/>
    </source>
</evidence>
<sequence>MRKPTNAMHKPATTPKRARDTFTQATQTDNRVHLTVRISPELRHRLNIYAAENQRTVTDIVTQAVTDLLDS</sequence>
<dbReference type="InterPro" id="IPR010985">
    <property type="entry name" value="Ribbon_hlx_hlx"/>
</dbReference>
<gene>
    <name evidence="2" type="ORF">QP460_000325</name>
</gene>
<organism evidence="2 3">
    <name type="scientific">Corynebacterium amycolatum</name>
    <dbReference type="NCBI Taxonomy" id="43765"/>
    <lineage>
        <taxon>Bacteria</taxon>
        <taxon>Bacillati</taxon>
        <taxon>Actinomycetota</taxon>
        <taxon>Actinomycetes</taxon>
        <taxon>Mycobacteriales</taxon>
        <taxon>Corynebacteriaceae</taxon>
        <taxon>Corynebacterium</taxon>
    </lineage>
</organism>
<dbReference type="InterPro" id="IPR056972">
    <property type="entry name" value="RHH_dom-containing"/>
</dbReference>
<reference evidence="2" key="2">
    <citation type="submission" date="2024-05" db="EMBL/GenBank/DDBJ databases">
        <authorList>
            <person name="Wolfe A."/>
        </authorList>
    </citation>
    <scope>NUCLEOTIDE SEQUENCE</scope>
    <source>
        <strain evidence="2">UMB1064</strain>
    </source>
</reference>
<feature type="region of interest" description="Disordered" evidence="1">
    <location>
        <begin position="1"/>
        <end position="26"/>
    </location>
</feature>
<protein>
    <submittedName>
        <fullName evidence="2">Uncharacterized protein</fullName>
    </submittedName>
</protein>
<dbReference type="RefSeq" id="WP_141764566.1">
    <property type="nucleotide sequence ID" value="NZ_JASOFM010000007.1"/>
</dbReference>
<dbReference type="EMBL" id="JASOOY020000001">
    <property type="protein sequence ID" value="MEO3716040.1"/>
    <property type="molecule type" value="Genomic_DNA"/>
</dbReference>
<reference evidence="2" key="1">
    <citation type="submission" date="2023-05" db="EMBL/GenBank/DDBJ databases">
        <authorList>
            <person name="Du J."/>
        </authorList>
    </citation>
    <scope>NUCLEOTIDE SEQUENCE</scope>
    <source>
        <strain evidence="2">UMB1064</strain>
    </source>
</reference>
<evidence type="ECO:0000313" key="2">
    <source>
        <dbReference type="EMBL" id="MEO3716040.1"/>
    </source>
</evidence>
<dbReference type="SUPFAM" id="SSF47598">
    <property type="entry name" value="Ribbon-helix-helix"/>
    <property type="match status" value="1"/>
</dbReference>